<protein>
    <recommendedName>
        <fullName evidence="7 18">Phosphatidate cytidylyltransferase</fullName>
        <ecNumber evidence="6 18">2.7.7.41</ecNumber>
    </recommendedName>
</protein>
<keyword evidence="16" id="KW-0594">Phospholipid biosynthesis</keyword>
<gene>
    <name evidence="20" type="ORF">N2K84_11350</name>
</gene>
<keyword evidence="11 18" id="KW-0812">Transmembrane</keyword>
<dbReference type="Pfam" id="PF01148">
    <property type="entry name" value="CTP_transf_1"/>
    <property type="match status" value="1"/>
</dbReference>
<evidence type="ECO:0000256" key="8">
    <source>
        <dbReference type="ARBA" id="ARBA00022475"/>
    </source>
</evidence>
<keyword evidence="13 19" id="KW-1133">Transmembrane helix</keyword>
<keyword evidence="12 18" id="KW-0548">Nucleotidyltransferase</keyword>
<evidence type="ECO:0000256" key="10">
    <source>
        <dbReference type="ARBA" id="ARBA00022679"/>
    </source>
</evidence>
<dbReference type="PANTHER" id="PTHR46382">
    <property type="entry name" value="PHOSPHATIDATE CYTIDYLYLTRANSFERASE"/>
    <property type="match status" value="1"/>
</dbReference>
<keyword evidence="14" id="KW-0443">Lipid metabolism</keyword>
<comment type="pathway">
    <text evidence="3 18">Phospholipid metabolism; CDP-diacylglycerol biosynthesis; CDP-diacylglycerol from sn-glycerol 3-phosphate: step 3/3.</text>
</comment>
<evidence type="ECO:0000256" key="12">
    <source>
        <dbReference type="ARBA" id="ARBA00022695"/>
    </source>
</evidence>
<evidence type="ECO:0000313" key="21">
    <source>
        <dbReference type="Proteomes" id="UP001163821"/>
    </source>
</evidence>
<evidence type="ECO:0000256" key="19">
    <source>
        <dbReference type="SAM" id="Phobius"/>
    </source>
</evidence>
<evidence type="ECO:0000256" key="7">
    <source>
        <dbReference type="ARBA" id="ARBA00019373"/>
    </source>
</evidence>
<keyword evidence="21" id="KW-1185">Reference proteome</keyword>
<proteinExistence type="inferred from homology"/>
<feature type="transmembrane region" description="Helical" evidence="19">
    <location>
        <begin position="58"/>
        <end position="76"/>
    </location>
</feature>
<dbReference type="PANTHER" id="PTHR46382:SF1">
    <property type="entry name" value="PHOSPHATIDATE CYTIDYLYLTRANSFERASE"/>
    <property type="match status" value="1"/>
</dbReference>
<comment type="caution">
    <text evidence="20">The sequence shown here is derived from an EMBL/GenBank/DDBJ whole genome shotgun (WGS) entry which is preliminary data.</text>
</comment>
<evidence type="ECO:0000256" key="6">
    <source>
        <dbReference type="ARBA" id="ARBA00012487"/>
    </source>
</evidence>
<dbReference type="RefSeq" id="WP_282591931.1">
    <property type="nucleotide sequence ID" value="NZ_JAPAAF010000015.1"/>
</dbReference>
<evidence type="ECO:0000256" key="5">
    <source>
        <dbReference type="ARBA" id="ARBA00010185"/>
    </source>
</evidence>
<sequence length="272" mass="29682">MKNLITRSLTGIVLVAAILGSLLLSKFTFAGLFVVLLLGCLTEFYGLPATAGLRPNRILGLSIGGLTFILSFLIASGKLSPVLYLLIFPLLLLVFMAEMYRQSEVSLQNITTTITGIFYVAVPFSLGNFLVFDSAGTYSPKLMIALLIIIWMYDSGAYLFGVSFGKHRLFERISPKKSWEGAIGGTLLALGAAYVLSIYIPAISLPHWLVIAFFTVVASTFGDLSESMLKRQFGRKDSGNCFPGHGGLLDRFDSLLFAIPVFVFYLKVVVGF</sequence>
<evidence type="ECO:0000256" key="18">
    <source>
        <dbReference type="RuleBase" id="RU003938"/>
    </source>
</evidence>
<name>A0AA41Y4K3_9BACT</name>
<keyword evidence="9" id="KW-0444">Lipid biosynthesis</keyword>
<feature type="transmembrane region" description="Helical" evidence="19">
    <location>
        <begin position="82"/>
        <end position="100"/>
    </location>
</feature>
<dbReference type="AlphaFoldDB" id="A0AA41Y4K3"/>
<evidence type="ECO:0000256" key="13">
    <source>
        <dbReference type="ARBA" id="ARBA00022989"/>
    </source>
</evidence>
<evidence type="ECO:0000256" key="16">
    <source>
        <dbReference type="ARBA" id="ARBA00023209"/>
    </source>
</evidence>
<keyword evidence="8" id="KW-1003">Cell membrane</keyword>
<comment type="subcellular location">
    <subcellularLocation>
        <location evidence="2">Cell membrane</location>
        <topology evidence="2">Multi-pass membrane protein</topology>
    </subcellularLocation>
</comment>
<evidence type="ECO:0000256" key="15">
    <source>
        <dbReference type="ARBA" id="ARBA00023136"/>
    </source>
</evidence>
<keyword evidence="10 18" id="KW-0808">Transferase</keyword>
<evidence type="ECO:0000313" key="20">
    <source>
        <dbReference type="EMBL" id="MCW0483329.1"/>
    </source>
</evidence>
<accession>A0AA41Y4K3</accession>
<feature type="transmembrane region" description="Helical" evidence="19">
    <location>
        <begin position="12"/>
        <end position="38"/>
    </location>
</feature>
<evidence type="ECO:0000256" key="2">
    <source>
        <dbReference type="ARBA" id="ARBA00004651"/>
    </source>
</evidence>
<evidence type="ECO:0000256" key="14">
    <source>
        <dbReference type="ARBA" id="ARBA00023098"/>
    </source>
</evidence>
<comment type="similarity">
    <text evidence="5 18">Belongs to the CDS family.</text>
</comment>
<comment type="catalytic activity">
    <reaction evidence="1 18">
        <text>a 1,2-diacyl-sn-glycero-3-phosphate + CTP + H(+) = a CDP-1,2-diacyl-sn-glycerol + diphosphate</text>
        <dbReference type="Rhea" id="RHEA:16229"/>
        <dbReference type="ChEBI" id="CHEBI:15378"/>
        <dbReference type="ChEBI" id="CHEBI:33019"/>
        <dbReference type="ChEBI" id="CHEBI:37563"/>
        <dbReference type="ChEBI" id="CHEBI:58332"/>
        <dbReference type="ChEBI" id="CHEBI:58608"/>
        <dbReference type="EC" id="2.7.7.41"/>
    </reaction>
</comment>
<feature type="transmembrane region" description="Helical" evidence="19">
    <location>
        <begin position="142"/>
        <end position="161"/>
    </location>
</feature>
<dbReference type="Proteomes" id="UP001163821">
    <property type="component" value="Unassembled WGS sequence"/>
</dbReference>
<reference evidence="20" key="1">
    <citation type="submission" date="2022-10" db="EMBL/GenBank/DDBJ databases">
        <title>Gaoshiqiia sediminis gen. nov., sp. nov., isolated from coastal sediment.</title>
        <authorList>
            <person name="Yu W.X."/>
            <person name="Mu D.S."/>
            <person name="Du J.Z."/>
            <person name="Liang Y.Q."/>
        </authorList>
    </citation>
    <scope>NUCLEOTIDE SEQUENCE</scope>
    <source>
        <strain evidence="20">A06</strain>
    </source>
</reference>
<evidence type="ECO:0000256" key="17">
    <source>
        <dbReference type="ARBA" id="ARBA00023264"/>
    </source>
</evidence>
<organism evidence="20 21">
    <name type="scientific">Gaoshiqia sediminis</name>
    <dbReference type="NCBI Taxonomy" id="2986998"/>
    <lineage>
        <taxon>Bacteria</taxon>
        <taxon>Pseudomonadati</taxon>
        <taxon>Bacteroidota</taxon>
        <taxon>Bacteroidia</taxon>
        <taxon>Marinilabiliales</taxon>
        <taxon>Prolixibacteraceae</taxon>
        <taxon>Gaoshiqia</taxon>
    </lineage>
</organism>
<feature type="transmembrane region" description="Helical" evidence="19">
    <location>
        <begin position="112"/>
        <end position="130"/>
    </location>
</feature>
<dbReference type="GO" id="GO:0016024">
    <property type="term" value="P:CDP-diacylglycerol biosynthetic process"/>
    <property type="evidence" value="ECO:0007669"/>
    <property type="project" value="TreeGrafter"/>
</dbReference>
<dbReference type="EC" id="2.7.7.41" evidence="6 18"/>
<evidence type="ECO:0000256" key="9">
    <source>
        <dbReference type="ARBA" id="ARBA00022516"/>
    </source>
</evidence>
<evidence type="ECO:0000256" key="1">
    <source>
        <dbReference type="ARBA" id="ARBA00001698"/>
    </source>
</evidence>
<dbReference type="GO" id="GO:0005886">
    <property type="term" value="C:plasma membrane"/>
    <property type="evidence" value="ECO:0007669"/>
    <property type="project" value="UniProtKB-SubCell"/>
</dbReference>
<keyword evidence="15 19" id="KW-0472">Membrane</keyword>
<dbReference type="GO" id="GO:0004605">
    <property type="term" value="F:phosphatidate cytidylyltransferase activity"/>
    <property type="evidence" value="ECO:0007669"/>
    <property type="project" value="UniProtKB-EC"/>
</dbReference>
<feature type="transmembrane region" description="Helical" evidence="19">
    <location>
        <begin position="182"/>
        <end position="202"/>
    </location>
</feature>
<evidence type="ECO:0000256" key="11">
    <source>
        <dbReference type="ARBA" id="ARBA00022692"/>
    </source>
</evidence>
<keyword evidence="17" id="KW-1208">Phospholipid metabolism</keyword>
<dbReference type="InterPro" id="IPR000374">
    <property type="entry name" value="PC_trans"/>
</dbReference>
<dbReference type="EMBL" id="JAPAAF010000015">
    <property type="protein sequence ID" value="MCW0483329.1"/>
    <property type="molecule type" value="Genomic_DNA"/>
</dbReference>
<evidence type="ECO:0000256" key="3">
    <source>
        <dbReference type="ARBA" id="ARBA00005119"/>
    </source>
</evidence>
<comment type="pathway">
    <text evidence="4">Lipid metabolism.</text>
</comment>
<dbReference type="PROSITE" id="PS01315">
    <property type="entry name" value="CDS"/>
    <property type="match status" value="1"/>
</dbReference>
<evidence type="ECO:0000256" key="4">
    <source>
        <dbReference type="ARBA" id="ARBA00005189"/>
    </source>
</evidence>